<feature type="region of interest" description="Disordered" evidence="1">
    <location>
        <begin position="291"/>
        <end position="313"/>
    </location>
</feature>
<dbReference type="EMBL" id="CAFZ01000006">
    <property type="protein sequence ID" value="CCA66833.1"/>
    <property type="molecule type" value="Genomic_DNA"/>
</dbReference>
<keyword evidence="4" id="KW-1185">Reference proteome</keyword>
<accession>G4T6B2</accession>
<evidence type="ECO:0000313" key="3">
    <source>
        <dbReference type="EMBL" id="CCA66833.1"/>
    </source>
</evidence>
<reference evidence="3 4" key="1">
    <citation type="journal article" date="2011" name="PLoS Pathog.">
        <title>Endophytic Life Strategies Decoded by Genome and Transcriptome Analyses of the Mutualistic Root Symbiont Piriformospora indica.</title>
        <authorList>
            <person name="Zuccaro A."/>
            <person name="Lahrmann U."/>
            <person name="Guldener U."/>
            <person name="Langen G."/>
            <person name="Pfiffi S."/>
            <person name="Biedenkopf D."/>
            <person name="Wong P."/>
            <person name="Samans B."/>
            <person name="Grimm C."/>
            <person name="Basiewicz M."/>
            <person name="Murat C."/>
            <person name="Martin F."/>
            <person name="Kogel K.H."/>
        </authorList>
    </citation>
    <scope>NUCLEOTIDE SEQUENCE [LARGE SCALE GENOMIC DNA]</scope>
    <source>
        <strain evidence="3 4">DSM 11827</strain>
    </source>
</reference>
<evidence type="ECO:0000313" key="4">
    <source>
        <dbReference type="Proteomes" id="UP000007148"/>
    </source>
</evidence>
<dbReference type="AlphaFoldDB" id="G4T6B2"/>
<dbReference type="STRING" id="1109443.G4T6B2"/>
<organism evidence="3 4">
    <name type="scientific">Serendipita indica (strain DSM 11827)</name>
    <name type="common">Root endophyte fungus</name>
    <name type="synonym">Piriformospora indica</name>
    <dbReference type="NCBI Taxonomy" id="1109443"/>
    <lineage>
        <taxon>Eukaryota</taxon>
        <taxon>Fungi</taxon>
        <taxon>Dikarya</taxon>
        <taxon>Basidiomycota</taxon>
        <taxon>Agaricomycotina</taxon>
        <taxon>Agaricomycetes</taxon>
        <taxon>Sebacinales</taxon>
        <taxon>Serendipitaceae</taxon>
        <taxon>Serendipita</taxon>
    </lineage>
</organism>
<evidence type="ECO:0000259" key="2">
    <source>
        <dbReference type="Pfam" id="PF20415"/>
    </source>
</evidence>
<protein>
    <recommendedName>
        <fullName evidence="2">DUF6699 domain-containing protein</fullName>
    </recommendedName>
</protein>
<dbReference type="HOGENOM" id="CLU_571293_0_0_1"/>
<dbReference type="Pfam" id="PF20415">
    <property type="entry name" value="DUF6699"/>
    <property type="match status" value="1"/>
</dbReference>
<feature type="domain" description="DUF6699" evidence="2">
    <location>
        <begin position="152"/>
        <end position="285"/>
    </location>
</feature>
<dbReference type="Proteomes" id="UP000007148">
    <property type="component" value="Unassembled WGS sequence"/>
</dbReference>
<name>G4T6B2_SERID</name>
<gene>
    <name evidence="3" type="ORF">PIIN_00595</name>
</gene>
<feature type="region of interest" description="Disordered" evidence="1">
    <location>
        <begin position="328"/>
        <end position="392"/>
    </location>
</feature>
<dbReference type="OrthoDB" id="3352225at2759"/>
<comment type="caution">
    <text evidence="3">The sequence shown here is derived from an EMBL/GenBank/DDBJ whole genome shotgun (WGS) entry which is preliminary data.</text>
</comment>
<evidence type="ECO:0000256" key="1">
    <source>
        <dbReference type="SAM" id="MobiDB-lite"/>
    </source>
</evidence>
<sequence>MAWNSPNTVIPNLPYGVSPAHVPIPLTPVNPGQGLPGQAMGGGYYIQQQQPVQQGYAGNPSYLTYGLPPPQYLQVQPQMPGYVQNVQNPPGMYLPYQRSKAREDNPPLDPFLDGDNYGPVLDVMTATILGIKLKLNPILQHMIERNEDDPRLVWDVLESPKEAHLVEGTKSKPWASRDSTASLPRMNRLYLVLNHTPGVIEIEGTGKGGAVTCADVVNGIQQFVKQKVPRATYEGLKPVKRAKIDAVYHANRSSKYGATGRDVGTGIRKGDLLEEWTVFDGLEDDPTEIRNLLGIGKPPKNAETDTPAARARQRPWVGHLILRLDHREGEDIPFEAPPEPVKIETPPSTTDEGDSEEEGSEEDEDEEPAGYNLRAARQPQVASGKKKGKGKGNIYGIPQGYAQMGMQPQMVYPGGMPVVYAQQQPVMHQPLMQQPVMQSPIMQQPVIQQQHVMQPGFHGQQQYLVPQGQQILPPGYVPAGTPAMTTYQLAQQQYPPPLGTPLPPPGRRL</sequence>
<feature type="compositionally biased region" description="Acidic residues" evidence="1">
    <location>
        <begin position="351"/>
        <end position="368"/>
    </location>
</feature>
<dbReference type="InterPro" id="IPR046522">
    <property type="entry name" value="DUF6699"/>
</dbReference>
<proteinExistence type="predicted"/>
<dbReference type="InParanoid" id="G4T6B2"/>